<organism evidence="2 3">
    <name type="scientific">Hymenobacter psychrophilus</name>
    <dbReference type="NCBI Taxonomy" id="651662"/>
    <lineage>
        <taxon>Bacteria</taxon>
        <taxon>Pseudomonadati</taxon>
        <taxon>Bacteroidota</taxon>
        <taxon>Cytophagia</taxon>
        <taxon>Cytophagales</taxon>
        <taxon>Hymenobacteraceae</taxon>
        <taxon>Hymenobacter</taxon>
    </lineage>
</organism>
<evidence type="ECO:0000313" key="3">
    <source>
        <dbReference type="Proteomes" id="UP000199249"/>
    </source>
</evidence>
<protein>
    <recommendedName>
        <fullName evidence="4">Por secretion system C-terminal sorting domain-containing protein</fullName>
    </recommendedName>
</protein>
<dbReference type="RefSeq" id="WP_092736896.1">
    <property type="nucleotide sequence ID" value="NZ_FNOV01000001.1"/>
</dbReference>
<evidence type="ECO:0008006" key="4">
    <source>
        <dbReference type="Google" id="ProtNLM"/>
    </source>
</evidence>
<dbReference type="Proteomes" id="UP000199249">
    <property type="component" value="Unassembled WGS sequence"/>
</dbReference>
<feature type="signal peptide" evidence="1">
    <location>
        <begin position="1"/>
        <end position="26"/>
    </location>
</feature>
<keyword evidence="3" id="KW-1185">Reference proteome</keyword>
<dbReference type="OrthoDB" id="883498at2"/>
<dbReference type="AlphaFoldDB" id="A0A1H3B5V0"/>
<sequence>MKKNLLALLLGYGLLAASALSRSATARPRWMAAEAEAQAVNLSQIDSLRYLVRISNPRQQATRLRFVSYPGNQLLYETYSRQPTCGQQLNLSQLADGTYGVEVSIGTVQYCYTLQLQSTTRRQAQLKAALRPPLARR</sequence>
<evidence type="ECO:0000256" key="1">
    <source>
        <dbReference type="SAM" id="SignalP"/>
    </source>
</evidence>
<keyword evidence="1" id="KW-0732">Signal</keyword>
<accession>A0A1H3B5V0</accession>
<dbReference type="EMBL" id="FNOV01000001">
    <property type="protein sequence ID" value="SDX37155.1"/>
    <property type="molecule type" value="Genomic_DNA"/>
</dbReference>
<proteinExistence type="predicted"/>
<name>A0A1H3B5V0_9BACT</name>
<gene>
    <name evidence="2" type="ORF">SAMN04488069_101166</name>
</gene>
<feature type="chain" id="PRO_5011467524" description="Por secretion system C-terminal sorting domain-containing protein" evidence="1">
    <location>
        <begin position="27"/>
        <end position="137"/>
    </location>
</feature>
<reference evidence="3" key="1">
    <citation type="submission" date="2016-10" db="EMBL/GenBank/DDBJ databases">
        <authorList>
            <person name="Varghese N."/>
            <person name="Submissions S."/>
        </authorList>
    </citation>
    <scope>NUCLEOTIDE SEQUENCE [LARGE SCALE GENOMIC DNA]</scope>
    <source>
        <strain evidence="3">CGMCC 1.8975</strain>
    </source>
</reference>
<evidence type="ECO:0000313" key="2">
    <source>
        <dbReference type="EMBL" id="SDX37155.1"/>
    </source>
</evidence>